<evidence type="ECO:0000256" key="6">
    <source>
        <dbReference type="SAM" id="Phobius"/>
    </source>
</evidence>
<sequence>MIPDVSPLTLGAGLLVGLGVWLVLAVGYARPSLAERLADPPPKQPPRPVVSEEEAGFTARLGRLGTPLMASFGLPTARTRRDLVVCDRDVDRYLAEKATGLLLGLLGPPVMGVVMTVLGVGLSPLVAGACWALFAVVLWIAPDLALRDEAGKRRERMRHALAGFADLVVVALAGGAGVNGALSDATATSSSWAMTRIALALRGAALDRQPAWTALRELGDRYDVPEFDELSASLQLAGADGARVRGSLAAKAKTLRTQHLAELDADAQAATEKMSLPVVLLFAGFLLLLGYPAVSLIMSSL</sequence>
<evidence type="ECO:0000313" key="8">
    <source>
        <dbReference type="EMBL" id="GLU47473.1"/>
    </source>
</evidence>
<evidence type="ECO:0000313" key="9">
    <source>
        <dbReference type="Proteomes" id="UP001165092"/>
    </source>
</evidence>
<dbReference type="GO" id="GO:0005886">
    <property type="term" value="C:plasma membrane"/>
    <property type="evidence" value="ECO:0007669"/>
    <property type="project" value="UniProtKB-SubCell"/>
</dbReference>
<comment type="caution">
    <text evidence="8">The sequence shown here is derived from an EMBL/GenBank/DDBJ whole genome shotgun (WGS) entry which is preliminary data.</text>
</comment>
<reference evidence="8" key="1">
    <citation type="submission" date="2023-02" db="EMBL/GenBank/DDBJ databases">
        <title>Nocardiopsis ansamitocini NBRC 112285.</title>
        <authorList>
            <person name="Ichikawa N."/>
            <person name="Sato H."/>
            <person name="Tonouchi N."/>
        </authorList>
    </citation>
    <scope>NUCLEOTIDE SEQUENCE</scope>
    <source>
        <strain evidence="8">NBRC 112285</strain>
    </source>
</reference>
<feature type="transmembrane region" description="Helical" evidence="6">
    <location>
        <begin position="278"/>
        <end position="298"/>
    </location>
</feature>
<gene>
    <name evidence="8" type="ORF">Nans01_18240</name>
</gene>
<evidence type="ECO:0000256" key="1">
    <source>
        <dbReference type="ARBA" id="ARBA00004651"/>
    </source>
</evidence>
<keyword evidence="3 6" id="KW-0812">Transmembrane</keyword>
<comment type="subcellular location">
    <subcellularLocation>
        <location evidence="1">Cell membrane</location>
        <topology evidence="1">Multi-pass membrane protein</topology>
    </subcellularLocation>
</comment>
<dbReference type="PANTHER" id="PTHR35007">
    <property type="entry name" value="INTEGRAL MEMBRANE PROTEIN-RELATED"/>
    <property type="match status" value="1"/>
</dbReference>
<dbReference type="PANTHER" id="PTHR35007:SF1">
    <property type="entry name" value="PILUS ASSEMBLY PROTEIN"/>
    <property type="match status" value="1"/>
</dbReference>
<keyword evidence="4 6" id="KW-1133">Transmembrane helix</keyword>
<dbReference type="Pfam" id="PF00482">
    <property type="entry name" value="T2SSF"/>
    <property type="match status" value="1"/>
</dbReference>
<evidence type="ECO:0000256" key="5">
    <source>
        <dbReference type="ARBA" id="ARBA00023136"/>
    </source>
</evidence>
<evidence type="ECO:0000256" key="4">
    <source>
        <dbReference type="ARBA" id="ARBA00022989"/>
    </source>
</evidence>
<protein>
    <recommendedName>
        <fullName evidence="7">Type II secretion system protein GspF domain-containing protein</fullName>
    </recommendedName>
</protein>
<accession>A0A9W6P5K3</accession>
<dbReference type="EMBL" id="BSQG01000002">
    <property type="protein sequence ID" value="GLU47473.1"/>
    <property type="molecule type" value="Genomic_DNA"/>
</dbReference>
<keyword evidence="9" id="KW-1185">Reference proteome</keyword>
<keyword evidence="2" id="KW-1003">Cell membrane</keyword>
<dbReference type="AlphaFoldDB" id="A0A9W6P5K3"/>
<evidence type="ECO:0000259" key="7">
    <source>
        <dbReference type="Pfam" id="PF00482"/>
    </source>
</evidence>
<keyword evidence="5 6" id="KW-0472">Membrane</keyword>
<dbReference type="Proteomes" id="UP001165092">
    <property type="component" value="Unassembled WGS sequence"/>
</dbReference>
<organism evidence="8 9">
    <name type="scientific">Nocardiopsis ansamitocini</name>
    <dbReference type="NCBI Taxonomy" id="1670832"/>
    <lineage>
        <taxon>Bacteria</taxon>
        <taxon>Bacillati</taxon>
        <taxon>Actinomycetota</taxon>
        <taxon>Actinomycetes</taxon>
        <taxon>Streptosporangiales</taxon>
        <taxon>Nocardiopsidaceae</taxon>
        <taxon>Nocardiopsis</taxon>
    </lineage>
</organism>
<dbReference type="RefSeq" id="WP_285758566.1">
    <property type="nucleotide sequence ID" value="NZ_BSQG01000002.1"/>
</dbReference>
<proteinExistence type="predicted"/>
<dbReference type="InterPro" id="IPR018076">
    <property type="entry name" value="T2SS_GspF_dom"/>
</dbReference>
<evidence type="ECO:0000256" key="2">
    <source>
        <dbReference type="ARBA" id="ARBA00022475"/>
    </source>
</evidence>
<feature type="domain" description="Type II secretion system protein GspF" evidence="7">
    <location>
        <begin position="164"/>
        <end position="292"/>
    </location>
</feature>
<feature type="transmembrane region" description="Helical" evidence="6">
    <location>
        <begin position="161"/>
        <end position="182"/>
    </location>
</feature>
<feature type="transmembrane region" description="Helical" evidence="6">
    <location>
        <begin position="110"/>
        <end position="140"/>
    </location>
</feature>
<name>A0A9W6P5K3_9ACTN</name>
<evidence type="ECO:0000256" key="3">
    <source>
        <dbReference type="ARBA" id="ARBA00022692"/>
    </source>
</evidence>